<evidence type="ECO:0000256" key="1">
    <source>
        <dbReference type="ARBA" id="ARBA00006739"/>
    </source>
</evidence>
<feature type="non-terminal residue" evidence="5">
    <location>
        <position position="1"/>
    </location>
</feature>
<dbReference type="GO" id="GO:0016757">
    <property type="term" value="F:glycosyltransferase activity"/>
    <property type="evidence" value="ECO:0007669"/>
    <property type="project" value="UniProtKB-KW"/>
</dbReference>
<dbReference type="SUPFAM" id="SSF53448">
    <property type="entry name" value="Nucleotide-diphospho-sugar transferases"/>
    <property type="match status" value="1"/>
</dbReference>
<proteinExistence type="inferred from homology"/>
<dbReference type="RefSeq" id="WP_352891060.1">
    <property type="nucleotide sequence ID" value="NZ_JBEPIJ010000049.1"/>
</dbReference>
<evidence type="ECO:0000313" key="5">
    <source>
        <dbReference type="EMBL" id="MES0875449.1"/>
    </source>
</evidence>
<dbReference type="Gene3D" id="3.90.550.10">
    <property type="entry name" value="Spore Coat Polysaccharide Biosynthesis Protein SpsA, Chain A"/>
    <property type="match status" value="1"/>
</dbReference>
<dbReference type="Pfam" id="PF00535">
    <property type="entry name" value="Glycos_transf_2"/>
    <property type="match status" value="1"/>
</dbReference>
<keyword evidence="3 5" id="KW-0808">Transferase</keyword>
<feature type="domain" description="Glycosyltransferase 2-like" evidence="4">
    <location>
        <begin position="58"/>
        <end position="181"/>
    </location>
</feature>
<dbReference type="PANTHER" id="PTHR43179:SF12">
    <property type="entry name" value="GALACTOFURANOSYLTRANSFERASE GLFT2"/>
    <property type="match status" value="1"/>
</dbReference>
<comment type="similarity">
    <text evidence="1">Belongs to the glycosyltransferase 2 family.</text>
</comment>
<evidence type="ECO:0000259" key="4">
    <source>
        <dbReference type="Pfam" id="PF00535"/>
    </source>
</evidence>
<accession>A0ABV2AE43</accession>
<keyword evidence="6" id="KW-1185">Reference proteome</keyword>
<organism evidence="5 6">
    <name type="scientific">Sinimarinibacterium thermocellulolyticum</name>
    <dbReference type="NCBI Taxonomy" id="3170016"/>
    <lineage>
        <taxon>Bacteria</taxon>
        <taxon>Pseudomonadati</taxon>
        <taxon>Pseudomonadota</taxon>
        <taxon>Gammaproteobacteria</taxon>
        <taxon>Nevskiales</taxon>
        <taxon>Nevskiaceae</taxon>
        <taxon>Sinimarinibacterium</taxon>
    </lineage>
</organism>
<comment type="caution">
    <text evidence="5">The sequence shown here is derived from an EMBL/GenBank/DDBJ whole genome shotgun (WGS) entry which is preliminary data.</text>
</comment>
<evidence type="ECO:0000313" key="6">
    <source>
        <dbReference type="Proteomes" id="UP001465331"/>
    </source>
</evidence>
<dbReference type="PANTHER" id="PTHR43179">
    <property type="entry name" value="RHAMNOSYLTRANSFERASE WBBL"/>
    <property type="match status" value="1"/>
</dbReference>
<evidence type="ECO:0000256" key="2">
    <source>
        <dbReference type="ARBA" id="ARBA00022676"/>
    </source>
</evidence>
<dbReference type="EMBL" id="JBEPIJ010000049">
    <property type="protein sequence ID" value="MES0875449.1"/>
    <property type="molecule type" value="Genomic_DNA"/>
</dbReference>
<protein>
    <submittedName>
        <fullName evidence="5">Glycosyltransferase</fullName>
        <ecNumber evidence="5">2.4.-.-</ecNumber>
    </submittedName>
</protein>
<evidence type="ECO:0000256" key="3">
    <source>
        <dbReference type="ARBA" id="ARBA00022679"/>
    </source>
</evidence>
<reference evidence="5 6" key="1">
    <citation type="submission" date="2024-06" db="EMBL/GenBank/DDBJ databases">
        <authorList>
            <person name="Li Z."/>
            <person name="Jiang Y."/>
        </authorList>
    </citation>
    <scope>NUCLEOTIDE SEQUENCE [LARGE SCALE GENOMIC DNA]</scope>
    <source>
        <strain evidence="5 6">HSW-8</strain>
    </source>
</reference>
<keyword evidence="2 5" id="KW-0328">Glycosyltransferase</keyword>
<dbReference type="InterPro" id="IPR001173">
    <property type="entry name" value="Glyco_trans_2-like"/>
</dbReference>
<name>A0ABV2AE43_9GAMM</name>
<dbReference type="EC" id="2.4.-.-" evidence="5"/>
<dbReference type="Proteomes" id="UP001465331">
    <property type="component" value="Unassembled WGS sequence"/>
</dbReference>
<sequence length="314" mass="34609">KQALKLRIRVATGHPLSFRHANFDSRAVGSDLSRGFSASCYGNGRAGPYGSKAQRKVSIVIPSFECLDYLRLCIESVRVFTEGLCELIVVDNASSVPVRTYLAREPGIKVIQNEHNYGFSYAANQGIAAADPSADIVLLNNDALVTDGWLQALQQVLDDWPQTGLVVPRQVLPAGTPTIQTHNPAMNPCREADVNLSLHHDNVIDPLFDPARGYVSLSFAAFFCVYIPRRTLDEVGLLEHEIAPHYRSDRLYCDAVRHIAGRPIVYTPHAKLYHFLQRATAHLRAADPKMFQGMFVKNAWSEVTRGVAAAKSGG</sequence>
<dbReference type="InterPro" id="IPR029044">
    <property type="entry name" value="Nucleotide-diphossugar_trans"/>
</dbReference>
<gene>
    <name evidence="5" type="ORF">ABSH63_15740</name>
</gene>